<keyword evidence="1" id="KW-0472">Membrane</keyword>
<dbReference type="RefSeq" id="WP_179397817.1">
    <property type="nucleotide sequence ID" value="NZ_JACBZO010000001.1"/>
</dbReference>
<feature type="transmembrane region" description="Helical" evidence="1">
    <location>
        <begin position="24"/>
        <end position="43"/>
    </location>
</feature>
<keyword evidence="3" id="KW-1185">Reference proteome</keyword>
<comment type="caution">
    <text evidence="2">The sequence shown here is derived from an EMBL/GenBank/DDBJ whole genome shotgun (WGS) entry which is preliminary data.</text>
</comment>
<accession>A0A7Y9ZBA2</accession>
<dbReference type="AlphaFoldDB" id="A0A7Y9ZBA2"/>
<evidence type="ECO:0000313" key="3">
    <source>
        <dbReference type="Proteomes" id="UP000547973"/>
    </source>
</evidence>
<proteinExistence type="predicted"/>
<keyword evidence="1" id="KW-0812">Transmembrane</keyword>
<dbReference type="Proteomes" id="UP000547973">
    <property type="component" value="Unassembled WGS sequence"/>
</dbReference>
<keyword evidence="1" id="KW-1133">Transmembrane helix</keyword>
<evidence type="ECO:0000256" key="1">
    <source>
        <dbReference type="SAM" id="Phobius"/>
    </source>
</evidence>
<sequence length="48" mass="4957">MSVSAAATRHDAICALAHNADAGVLFGVVVGCTLVFLGVVLVVSKWMR</sequence>
<name>A0A7Y9ZBA2_9MICO</name>
<gene>
    <name evidence="2" type="ORF">BKA03_001537</name>
</gene>
<dbReference type="EMBL" id="JACBZO010000001">
    <property type="protein sequence ID" value="NYI41418.1"/>
    <property type="molecule type" value="Genomic_DNA"/>
</dbReference>
<evidence type="ECO:0000313" key="2">
    <source>
        <dbReference type="EMBL" id="NYI41418.1"/>
    </source>
</evidence>
<reference evidence="2 3" key="1">
    <citation type="submission" date="2020-07" db="EMBL/GenBank/DDBJ databases">
        <title>Sequencing the genomes of 1000 actinobacteria strains.</title>
        <authorList>
            <person name="Klenk H.-P."/>
        </authorList>
    </citation>
    <scope>NUCLEOTIDE SEQUENCE [LARGE SCALE GENOMIC DNA]</scope>
    <source>
        <strain evidence="2 3">DSM 19970</strain>
    </source>
</reference>
<organism evidence="2 3">
    <name type="scientific">Demequina lutea</name>
    <dbReference type="NCBI Taxonomy" id="431489"/>
    <lineage>
        <taxon>Bacteria</taxon>
        <taxon>Bacillati</taxon>
        <taxon>Actinomycetota</taxon>
        <taxon>Actinomycetes</taxon>
        <taxon>Micrococcales</taxon>
        <taxon>Demequinaceae</taxon>
        <taxon>Demequina</taxon>
    </lineage>
</organism>
<protein>
    <submittedName>
        <fullName evidence="2">Uncharacterized protein</fullName>
    </submittedName>
</protein>